<comment type="caution">
    <text evidence="2">The sequence shown here is derived from an EMBL/GenBank/DDBJ whole genome shotgun (WGS) entry which is preliminary data.</text>
</comment>
<evidence type="ECO:0000259" key="1">
    <source>
        <dbReference type="SMART" id="SM00974"/>
    </source>
</evidence>
<dbReference type="Proteomes" id="UP000431080">
    <property type="component" value="Unassembled WGS sequence"/>
</dbReference>
<evidence type="ECO:0000313" key="3">
    <source>
        <dbReference type="Proteomes" id="UP000431080"/>
    </source>
</evidence>
<dbReference type="RefSeq" id="WP_153684022.1">
    <property type="nucleotide sequence ID" value="NZ_WJIF01000003.1"/>
</dbReference>
<protein>
    <submittedName>
        <fullName evidence="2">GIY-YIG nuclease family protein</fullName>
    </submittedName>
</protein>
<accession>A0A6I2FER2</accession>
<name>A0A6I2FER2_9MICO</name>
<keyword evidence="3" id="KW-1185">Reference proteome</keyword>
<evidence type="ECO:0000313" key="2">
    <source>
        <dbReference type="EMBL" id="MRG59548.1"/>
    </source>
</evidence>
<organism evidence="2 3">
    <name type="scientific">Agromyces agglutinans</name>
    <dbReference type="NCBI Taxonomy" id="2662258"/>
    <lineage>
        <taxon>Bacteria</taxon>
        <taxon>Bacillati</taxon>
        <taxon>Actinomycetota</taxon>
        <taxon>Actinomycetes</taxon>
        <taxon>Micrococcales</taxon>
        <taxon>Microbacteriaceae</taxon>
        <taxon>Agromyces</taxon>
    </lineage>
</organism>
<sequence>MTTACGIRSRDGATCAEPIEPGAPLPLCTTHLLLAHDWVERTTGAVDLLPAPCAACGHPVGRRYPAGLVCERCDWRVGDVPDDGVTDASVDVVYYVRWRDRVKIGTSASPRRRLAVLPVEEVLAFEPGDRLLERRRHEQFAAHRFAGTEWFALHADIRAHVADLTIGVGDPWVLVDRWTSHRLAARA</sequence>
<dbReference type="EMBL" id="WJIF01000003">
    <property type="protein sequence ID" value="MRG59548.1"/>
    <property type="molecule type" value="Genomic_DNA"/>
</dbReference>
<dbReference type="InterPro" id="IPR018306">
    <property type="entry name" value="Phage_T5_Orf172_DNA-bd"/>
</dbReference>
<proteinExistence type="predicted"/>
<dbReference type="SMART" id="SM00974">
    <property type="entry name" value="T5orf172"/>
    <property type="match status" value="1"/>
</dbReference>
<dbReference type="AlphaFoldDB" id="A0A6I2FER2"/>
<gene>
    <name evidence="2" type="ORF">GE115_06630</name>
</gene>
<feature type="domain" description="Bacteriophage T5 Orf172 DNA-binding" evidence="1">
    <location>
        <begin position="96"/>
        <end position="164"/>
    </location>
</feature>
<reference evidence="2 3" key="1">
    <citation type="submission" date="2019-10" db="EMBL/GenBank/DDBJ databases">
        <authorList>
            <person name="Nie G."/>
            <person name="Ming H."/>
            <person name="Yi B."/>
        </authorList>
    </citation>
    <scope>NUCLEOTIDE SEQUENCE [LARGE SCALE GENOMIC DNA]</scope>
    <source>
        <strain evidence="2 3">CFH 90414</strain>
    </source>
</reference>